<dbReference type="Gene3D" id="1.10.443.10">
    <property type="entry name" value="Intergrase catalytic core"/>
    <property type="match status" value="1"/>
</dbReference>
<feature type="region of interest" description="Disordered" evidence="4">
    <location>
        <begin position="324"/>
        <end position="343"/>
    </location>
</feature>
<dbReference type="Gene3D" id="1.10.150.130">
    <property type="match status" value="1"/>
</dbReference>
<protein>
    <recommendedName>
        <fullName evidence="5">Tyr recombinase domain-containing protein</fullName>
    </recommendedName>
</protein>
<dbReference type="InterPro" id="IPR002104">
    <property type="entry name" value="Integrase_catalytic"/>
</dbReference>
<keyword evidence="3" id="KW-0233">DNA recombination</keyword>
<dbReference type="Proteomes" id="UP000195080">
    <property type="component" value="Chromosome"/>
</dbReference>
<evidence type="ECO:0000256" key="4">
    <source>
        <dbReference type="SAM" id="MobiDB-lite"/>
    </source>
</evidence>
<reference evidence="7" key="1">
    <citation type="submission" date="2017-05" db="EMBL/GenBank/DDBJ databases">
        <title>The Genome Sequence of EEnterococcus faecalis 9F2_4866.</title>
        <authorList>
            <consortium name="The Broad Institute Genomics Platform"/>
            <consortium name="The Broad Institute Genomic Center for Infectious Diseases"/>
            <person name="Earl A."/>
            <person name="Manson A."/>
            <person name="Schwartman J."/>
            <person name="Gilmore M."/>
            <person name="Abouelleil A."/>
            <person name="Cao P."/>
            <person name="Chapman S."/>
            <person name="Cusick C."/>
            <person name="Shea T."/>
            <person name="Young S."/>
            <person name="Neafsey D."/>
            <person name="Nusbaum C."/>
            <person name="Birren B."/>
        </authorList>
    </citation>
    <scope>NUCLEOTIDE SEQUENCE [LARGE SCALE GENOMIC DNA]</scope>
    <source>
        <strain evidence="7">12C11_DIV0727</strain>
    </source>
</reference>
<dbReference type="SUPFAM" id="SSF56349">
    <property type="entry name" value="DNA breaking-rejoining enzymes"/>
    <property type="match status" value="1"/>
</dbReference>
<gene>
    <name evidence="6" type="ORF">A5866_000667</name>
</gene>
<feature type="domain" description="Tyr recombinase" evidence="5">
    <location>
        <begin position="50"/>
        <end position="253"/>
    </location>
</feature>
<accession>A0ABZ2T2P9</accession>
<evidence type="ECO:0000313" key="6">
    <source>
        <dbReference type="EMBL" id="WYJ85590.1"/>
    </source>
</evidence>
<proteinExistence type="inferred from homology"/>
<evidence type="ECO:0000256" key="1">
    <source>
        <dbReference type="ARBA" id="ARBA00008857"/>
    </source>
</evidence>
<evidence type="ECO:0000256" key="3">
    <source>
        <dbReference type="ARBA" id="ARBA00023172"/>
    </source>
</evidence>
<dbReference type="PANTHER" id="PTHR30349:SF64">
    <property type="entry name" value="PROPHAGE INTEGRASE INTD-RELATED"/>
    <property type="match status" value="1"/>
</dbReference>
<dbReference type="CDD" id="cd01189">
    <property type="entry name" value="INT_ICEBs1_C_like"/>
    <property type="match status" value="1"/>
</dbReference>
<keyword evidence="2" id="KW-0238">DNA-binding</keyword>
<evidence type="ECO:0000256" key="2">
    <source>
        <dbReference type="ARBA" id="ARBA00023125"/>
    </source>
</evidence>
<comment type="similarity">
    <text evidence="1">Belongs to the 'phage' integrase family.</text>
</comment>
<dbReference type="InterPro" id="IPR013762">
    <property type="entry name" value="Integrase-like_cat_sf"/>
</dbReference>
<organism evidence="6 7">
    <name type="scientific">Candidatus Enterococcus lemimoniae</name>
    <dbReference type="NCBI Taxonomy" id="1834167"/>
    <lineage>
        <taxon>Bacteria</taxon>
        <taxon>Bacillati</taxon>
        <taxon>Bacillota</taxon>
        <taxon>Bacilli</taxon>
        <taxon>Lactobacillales</taxon>
        <taxon>Enterococcaceae</taxon>
        <taxon>Enterococcus</taxon>
    </lineage>
</organism>
<dbReference type="InterPro" id="IPR010998">
    <property type="entry name" value="Integrase_recombinase_N"/>
</dbReference>
<evidence type="ECO:0000259" key="5">
    <source>
        <dbReference type="PROSITE" id="PS51898"/>
    </source>
</evidence>
<dbReference type="InterPro" id="IPR050090">
    <property type="entry name" value="Tyrosine_recombinase_XerCD"/>
</dbReference>
<dbReference type="PROSITE" id="PS51898">
    <property type="entry name" value="TYR_RECOMBINASE"/>
    <property type="match status" value="1"/>
</dbReference>
<dbReference type="InterPro" id="IPR011010">
    <property type="entry name" value="DNA_brk_join_enz"/>
</dbReference>
<name>A0ABZ2T2P9_9ENTE</name>
<dbReference type="EMBL" id="CP147248">
    <property type="protein sequence ID" value="WYJ85590.1"/>
    <property type="molecule type" value="Genomic_DNA"/>
</dbReference>
<feature type="compositionally biased region" description="Polar residues" evidence="4">
    <location>
        <begin position="330"/>
        <end position="343"/>
    </location>
</feature>
<keyword evidence="7" id="KW-1185">Reference proteome</keyword>
<evidence type="ECO:0000313" key="7">
    <source>
        <dbReference type="Proteomes" id="UP000195080"/>
    </source>
</evidence>
<sequence>MYGLGLATTTIRLINGTLHNAFKKAISLGMIEINPCNGVEFRKSITSKEKEFHYFNKDQIETFLAYAKEENEYIYYYFFLTAIYTGMRKGELMALQWSNVDFLRNTIKIDQTRLYRKEKRGQLELSTPKTESGFRTLVMSKTVKQALLELKNRQQNYLPFYSERKYPNTDFVFCFKNFNPIADRTVNGAFERISKKAKLPKIKVYDLRHTHAVLLRQAGVSLEDIQDILGHKNPTATLIYAHITEEVKQSAMDKLDSHMETKTKSNATKAILAHALVAFFLLLQTRYKRCSISDHSILSLNLQSPVFQVKRTYFSCMLQRPLGQMDSHHSSNQKYRPQSQRNT</sequence>
<dbReference type="Pfam" id="PF00589">
    <property type="entry name" value="Phage_integrase"/>
    <property type="match status" value="1"/>
</dbReference>
<dbReference type="PANTHER" id="PTHR30349">
    <property type="entry name" value="PHAGE INTEGRASE-RELATED"/>
    <property type="match status" value="1"/>
</dbReference>